<feature type="compositionally biased region" description="Polar residues" evidence="7">
    <location>
        <begin position="280"/>
        <end position="289"/>
    </location>
</feature>
<dbReference type="GO" id="GO:0043021">
    <property type="term" value="F:ribonucleoprotein complex binding"/>
    <property type="evidence" value="ECO:0007669"/>
    <property type="project" value="TreeGrafter"/>
</dbReference>
<keyword evidence="3" id="KW-0677">Repeat</keyword>
<dbReference type="GO" id="GO:0016604">
    <property type="term" value="C:nuclear body"/>
    <property type="evidence" value="ECO:0007669"/>
    <property type="project" value="TreeGrafter"/>
</dbReference>
<evidence type="ECO:0000256" key="4">
    <source>
        <dbReference type="ARBA" id="ARBA00023015"/>
    </source>
</evidence>
<keyword evidence="9" id="KW-1185">Reference proteome</keyword>
<evidence type="ECO:0000256" key="3">
    <source>
        <dbReference type="ARBA" id="ARBA00022737"/>
    </source>
</evidence>
<organism evidence="8 9">
    <name type="scientific">Phlebotomus papatasi</name>
    <name type="common">Sandfly</name>
    <dbReference type="NCBI Taxonomy" id="29031"/>
    <lineage>
        <taxon>Eukaryota</taxon>
        <taxon>Metazoa</taxon>
        <taxon>Ecdysozoa</taxon>
        <taxon>Arthropoda</taxon>
        <taxon>Hexapoda</taxon>
        <taxon>Insecta</taxon>
        <taxon>Pterygota</taxon>
        <taxon>Neoptera</taxon>
        <taxon>Endopterygota</taxon>
        <taxon>Diptera</taxon>
        <taxon>Nematocera</taxon>
        <taxon>Psychodoidea</taxon>
        <taxon>Psychodidae</taxon>
        <taxon>Phlebotomus</taxon>
        <taxon>Phlebotomus</taxon>
    </lineage>
</organism>
<reference evidence="8" key="1">
    <citation type="submission" date="2022-08" db="UniProtKB">
        <authorList>
            <consortium name="EnsemblMetazoa"/>
        </authorList>
    </citation>
    <scope>IDENTIFICATION</scope>
    <source>
        <strain evidence="8">Israel</strain>
    </source>
</reference>
<keyword evidence="2" id="KW-0597">Phosphoprotein</keyword>
<evidence type="ECO:0000313" key="9">
    <source>
        <dbReference type="Proteomes" id="UP000092462"/>
    </source>
</evidence>
<evidence type="ECO:0000256" key="2">
    <source>
        <dbReference type="ARBA" id="ARBA00022553"/>
    </source>
</evidence>
<dbReference type="PANTHER" id="PTHR21737">
    <property type="entry name" value="POLYGLUTAMINE BINDING PROTEIN 1/MARVEL MEMBRANE-ASSOCIATING DOMAIN CONTAINING 3"/>
    <property type="match status" value="1"/>
</dbReference>
<dbReference type="Proteomes" id="UP000092462">
    <property type="component" value="Unassembled WGS sequence"/>
</dbReference>
<feature type="region of interest" description="Disordered" evidence="7">
    <location>
        <begin position="172"/>
        <end position="296"/>
    </location>
</feature>
<evidence type="ECO:0000313" key="8">
    <source>
        <dbReference type="EnsemblMetazoa" id="PPAI009894-PA"/>
    </source>
</evidence>
<evidence type="ECO:0000256" key="6">
    <source>
        <dbReference type="ARBA" id="ARBA00023242"/>
    </source>
</evidence>
<dbReference type="GO" id="GO:0005737">
    <property type="term" value="C:cytoplasm"/>
    <property type="evidence" value="ECO:0007669"/>
    <property type="project" value="TreeGrafter"/>
</dbReference>
<dbReference type="EnsemblMetazoa" id="PPAI009894-RA">
    <property type="protein sequence ID" value="PPAI009894-PA"/>
    <property type="gene ID" value="PPAI009894"/>
</dbReference>
<comment type="subcellular location">
    <subcellularLocation>
        <location evidence="1">Nucleus</location>
    </subcellularLocation>
</comment>
<dbReference type="AlphaFoldDB" id="A0A1B0GQN4"/>
<evidence type="ECO:0000256" key="1">
    <source>
        <dbReference type="ARBA" id="ARBA00004123"/>
    </source>
</evidence>
<keyword evidence="5" id="KW-0804">Transcription</keyword>
<keyword evidence="4" id="KW-0805">Transcription regulation</keyword>
<dbReference type="VEuPathDB" id="VectorBase:PPAI009894"/>
<evidence type="ECO:0000256" key="7">
    <source>
        <dbReference type="SAM" id="MobiDB-lite"/>
    </source>
</evidence>
<evidence type="ECO:0000256" key="5">
    <source>
        <dbReference type="ARBA" id="ARBA00023163"/>
    </source>
</evidence>
<protein>
    <recommendedName>
        <fullName evidence="10">Polyglutamine tract-binding protein 1</fullName>
    </recommendedName>
</protein>
<evidence type="ECO:0008006" key="10">
    <source>
        <dbReference type="Google" id="ProtNLM"/>
    </source>
</evidence>
<dbReference type="Gene3D" id="3.40.30.10">
    <property type="entry name" value="Glutaredoxin"/>
    <property type="match status" value="1"/>
</dbReference>
<feature type="compositionally biased region" description="Basic and acidic residues" evidence="7">
    <location>
        <begin position="198"/>
        <end position="223"/>
    </location>
</feature>
<proteinExistence type="predicted"/>
<accession>A0A1B0GQN4</accession>
<sequence length="296" mass="33628">MPLPPALLARLAKRGIIETGKGPVNNIQSEEIIAEDYDDIEEPEQYDFEPVKKPPENFWSESLKRRITEGNNLGYKGCPNKYNIFHKCTLFCINRWGDGIAHPSEEYMRRKENGTHYYWNTQDDTVSWLPPTHPKAHISKSAASLRKELDDVSLEEDLDNLVPSILLQTDTEMIPLPMPQSESDYVKSQMPPPKKSKPRDLDKALKSKSERRTRVYKPPKDIDVLDPMDPAAYSDIPRGTWTSGLDHEDKKSGVDTTASGSLYQMRPYPSPGAILRKKAQQSNSPQSNSDKSDEEK</sequence>
<dbReference type="GO" id="GO:0000380">
    <property type="term" value="P:alternative mRNA splicing, via spliceosome"/>
    <property type="evidence" value="ECO:0007669"/>
    <property type="project" value="TreeGrafter"/>
</dbReference>
<dbReference type="VEuPathDB" id="VectorBase:PPAPM1_005175"/>
<dbReference type="PANTHER" id="PTHR21737:SF3">
    <property type="entry name" value="POLYGLUTAMINE-BINDING PROTEIN 1"/>
    <property type="match status" value="1"/>
</dbReference>
<name>A0A1B0GQN4_PHLPP</name>
<keyword evidence="6" id="KW-0539">Nucleus</keyword>
<dbReference type="EMBL" id="AJVK01007422">
    <property type="status" value="NOT_ANNOTATED_CDS"/>
    <property type="molecule type" value="Genomic_DNA"/>
</dbReference>